<dbReference type="AlphaFoldDB" id="A0AA88AZJ0"/>
<evidence type="ECO:0000256" key="3">
    <source>
        <dbReference type="ARBA" id="ARBA00022801"/>
    </source>
</evidence>
<feature type="region of interest" description="Disordered" evidence="4">
    <location>
        <begin position="271"/>
        <end position="294"/>
    </location>
</feature>
<protein>
    <recommendedName>
        <fullName evidence="5">Ubiquitin-like protease family profile domain-containing protein</fullName>
    </recommendedName>
</protein>
<dbReference type="EMBL" id="BTGU01000045">
    <property type="protein sequence ID" value="GMN53286.1"/>
    <property type="molecule type" value="Genomic_DNA"/>
</dbReference>
<keyword evidence="3" id="KW-0378">Hydrolase</keyword>
<dbReference type="Gene3D" id="3.40.395.10">
    <property type="entry name" value="Adenoviral Proteinase, Chain A"/>
    <property type="match status" value="1"/>
</dbReference>
<dbReference type="InterPro" id="IPR038765">
    <property type="entry name" value="Papain-like_cys_pep_sf"/>
</dbReference>
<feature type="compositionally biased region" description="Acidic residues" evidence="4">
    <location>
        <begin position="285"/>
        <end position="294"/>
    </location>
</feature>
<dbReference type="SUPFAM" id="SSF54001">
    <property type="entry name" value="Cysteine proteinases"/>
    <property type="match status" value="1"/>
</dbReference>
<comment type="similarity">
    <text evidence="1">Belongs to the peptidase C48 family.</text>
</comment>
<dbReference type="GO" id="GO:0008234">
    <property type="term" value="F:cysteine-type peptidase activity"/>
    <property type="evidence" value="ECO:0007669"/>
    <property type="project" value="InterPro"/>
</dbReference>
<sequence length="459" mass="52013">MEANGDANCPAGGIVGNEDTAAYVDGMVKGGMRSEYFEGRKKIKRDEVKTVFKSRIWKSDLDSVKLAPIFCYRRESVFDDRILKPQEYNPKGHSKTVNIIGFTDVQWHFSFGCTKSMPLLQNIVLQGWKTVCSICVCFAEVVLTPAALRIYNLKFLLMYWIKRKVMEQHIAADDDFVVDIELPQSSPATPPPPPPSTNFVNSDSMELKSQMDVMSKKLDELVNDQDRFETTFLKFRESTDADAPKVDGVNAPLIEASAGDVLMEEAAKDTAATQVEEETVKDTEQVADDENEENCEQVAVEVVAREGTVDVDKGKNEKFSAEANVIDPPFSFGTYETSHKMWFYSLKKVGQCLNVLFYYFRKGLYHDSKSYQSACKVTNVDSMFDFNIRGWWSDFEKDPDKIDPDFEQPLSGDCGVFVIKACECFMMELQSPSRFPVADVSKYRNSLVVELFKYGREED</sequence>
<accession>A0AA88AZJ0</accession>
<evidence type="ECO:0000256" key="4">
    <source>
        <dbReference type="SAM" id="MobiDB-lite"/>
    </source>
</evidence>
<organism evidence="6 7">
    <name type="scientific">Ficus carica</name>
    <name type="common">Common fig</name>
    <dbReference type="NCBI Taxonomy" id="3494"/>
    <lineage>
        <taxon>Eukaryota</taxon>
        <taxon>Viridiplantae</taxon>
        <taxon>Streptophyta</taxon>
        <taxon>Embryophyta</taxon>
        <taxon>Tracheophyta</taxon>
        <taxon>Spermatophyta</taxon>
        <taxon>Magnoliopsida</taxon>
        <taxon>eudicotyledons</taxon>
        <taxon>Gunneridae</taxon>
        <taxon>Pentapetalae</taxon>
        <taxon>rosids</taxon>
        <taxon>fabids</taxon>
        <taxon>Rosales</taxon>
        <taxon>Moraceae</taxon>
        <taxon>Ficeae</taxon>
        <taxon>Ficus</taxon>
    </lineage>
</organism>
<feature type="domain" description="Ubiquitin-like protease family profile" evidence="5">
    <location>
        <begin position="402"/>
        <end position="454"/>
    </location>
</feature>
<dbReference type="Pfam" id="PF02902">
    <property type="entry name" value="Peptidase_C48"/>
    <property type="match status" value="1"/>
</dbReference>
<evidence type="ECO:0000259" key="5">
    <source>
        <dbReference type="Pfam" id="PF02902"/>
    </source>
</evidence>
<evidence type="ECO:0000256" key="2">
    <source>
        <dbReference type="ARBA" id="ARBA00022670"/>
    </source>
</evidence>
<gene>
    <name evidence="6" type="ORF">TIFTF001_022426</name>
</gene>
<keyword evidence="7" id="KW-1185">Reference proteome</keyword>
<dbReference type="InterPro" id="IPR003653">
    <property type="entry name" value="Peptidase_C48_C"/>
</dbReference>
<evidence type="ECO:0000313" key="7">
    <source>
        <dbReference type="Proteomes" id="UP001187192"/>
    </source>
</evidence>
<reference evidence="6" key="1">
    <citation type="submission" date="2023-07" db="EMBL/GenBank/DDBJ databases">
        <title>draft genome sequence of fig (Ficus carica).</title>
        <authorList>
            <person name="Takahashi T."/>
            <person name="Nishimura K."/>
        </authorList>
    </citation>
    <scope>NUCLEOTIDE SEQUENCE</scope>
</reference>
<evidence type="ECO:0000256" key="1">
    <source>
        <dbReference type="ARBA" id="ARBA00005234"/>
    </source>
</evidence>
<evidence type="ECO:0000313" key="6">
    <source>
        <dbReference type="EMBL" id="GMN53286.1"/>
    </source>
</evidence>
<keyword evidence="2" id="KW-0645">Protease</keyword>
<dbReference type="GO" id="GO:0006508">
    <property type="term" value="P:proteolysis"/>
    <property type="evidence" value="ECO:0007669"/>
    <property type="project" value="UniProtKB-KW"/>
</dbReference>
<dbReference type="Proteomes" id="UP001187192">
    <property type="component" value="Unassembled WGS sequence"/>
</dbReference>
<proteinExistence type="inferred from homology"/>
<comment type="caution">
    <text evidence="6">The sequence shown here is derived from an EMBL/GenBank/DDBJ whole genome shotgun (WGS) entry which is preliminary data.</text>
</comment>
<name>A0AA88AZJ0_FICCA</name>